<accession>A0A7J9M4Z7</accession>
<evidence type="ECO:0000313" key="12">
    <source>
        <dbReference type="Proteomes" id="UP000593576"/>
    </source>
</evidence>
<dbReference type="InterPro" id="IPR032675">
    <property type="entry name" value="LRR_dom_sf"/>
</dbReference>
<dbReference type="GO" id="GO:0005886">
    <property type="term" value="C:plasma membrane"/>
    <property type="evidence" value="ECO:0007669"/>
    <property type="project" value="UniProtKB-SubCell"/>
</dbReference>
<keyword evidence="8" id="KW-0472">Membrane</keyword>
<keyword evidence="12" id="KW-1185">Reference proteome</keyword>
<organism evidence="11 12">
    <name type="scientific">Gossypium schwendimanii</name>
    <name type="common">Cotton</name>
    <dbReference type="NCBI Taxonomy" id="34291"/>
    <lineage>
        <taxon>Eukaryota</taxon>
        <taxon>Viridiplantae</taxon>
        <taxon>Streptophyta</taxon>
        <taxon>Embryophyta</taxon>
        <taxon>Tracheophyta</taxon>
        <taxon>Spermatophyta</taxon>
        <taxon>Magnoliopsida</taxon>
        <taxon>eudicotyledons</taxon>
        <taxon>Gunneridae</taxon>
        <taxon>Pentapetalae</taxon>
        <taxon>rosids</taxon>
        <taxon>malvids</taxon>
        <taxon>Malvales</taxon>
        <taxon>Malvaceae</taxon>
        <taxon>Malvoideae</taxon>
        <taxon>Gossypium</taxon>
    </lineage>
</organism>
<keyword evidence="4" id="KW-0433">Leucine-rich repeat</keyword>
<comment type="caution">
    <text evidence="11">The sequence shown here is derived from an EMBL/GenBank/DDBJ whole genome shotgun (WGS) entry which is preliminary data.</text>
</comment>
<dbReference type="SUPFAM" id="SSF52058">
    <property type="entry name" value="L domain-like"/>
    <property type="match status" value="1"/>
</dbReference>
<dbReference type="AlphaFoldDB" id="A0A7J9M4Z7"/>
<keyword evidence="10" id="KW-0325">Glycoprotein</keyword>
<proteinExistence type="inferred from homology"/>
<keyword evidence="5" id="KW-0812">Transmembrane</keyword>
<keyword evidence="6" id="KW-0677">Repeat</keyword>
<evidence type="ECO:0000256" key="5">
    <source>
        <dbReference type="ARBA" id="ARBA00022692"/>
    </source>
</evidence>
<comment type="similarity">
    <text evidence="2">Belongs to the RLP family.</text>
</comment>
<evidence type="ECO:0000256" key="2">
    <source>
        <dbReference type="ARBA" id="ARBA00009592"/>
    </source>
</evidence>
<evidence type="ECO:0000256" key="3">
    <source>
        <dbReference type="ARBA" id="ARBA00022475"/>
    </source>
</evidence>
<reference evidence="11 12" key="1">
    <citation type="journal article" date="2019" name="Genome Biol. Evol.">
        <title>Insights into the evolution of the New World diploid cottons (Gossypium, subgenus Houzingenia) based on genome sequencing.</title>
        <authorList>
            <person name="Grover C.E."/>
            <person name="Arick M.A. 2nd"/>
            <person name="Thrash A."/>
            <person name="Conover J.L."/>
            <person name="Sanders W.S."/>
            <person name="Peterson D.G."/>
            <person name="Frelichowski J.E."/>
            <person name="Scheffler J.A."/>
            <person name="Scheffler B.E."/>
            <person name="Wendel J.F."/>
        </authorList>
    </citation>
    <scope>NUCLEOTIDE SEQUENCE [LARGE SCALE GENOMIC DNA]</scope>
    <source>
        <strain evidence="11">1</strain>
        <tissue evidence="11">Leaf</tissue>
    </source>
</reference>
<keyword evidence="7" id="KW-1133">Transmembrane helix</keyword>
<dbReference type="EMBL" id="JABFAF010000009">
    <property type="protein sequence ID" value="MBA0866041.1"/>
    <property type="molecule type" value="Genomic_DNA"/>
</dbReference>
<keyword evidence="9" id="KW-0675">Receptor</keyword>
<protein>
    <submittedName>
        <fullName evidence="11">Uncharacterized protein</fullName>
    </submittedName>
</protein>
<evidence type="ECO:0000256" key="1">
    <source>
        <dbReference type="ARBA" id="ARBA00004251"/>
    </source>
</evidence>
<evidence type="ECO:0000256" key="9">
    <source>
        <dbReference type="ARBA" id="ARBA00023170"/>
    </source>
</evidence>
<sequence>MRKQLFMANSLRAGINFHPGRLIIGLLTIDYSPFGFVYNNLTRKTCRSIRIGLLKGYDFFQICGRGSPVREYVVSDFSSNEFNGKLPAELGKLPLIVLNISRNEFSGQILTEIGNIRCLKNLDLLVNNLSSIFLVELGKLHDLSNFNISFNPFLAGIILATRKLSTFGKDSFLGNPLLHSSLFNFDDQLPQPPPPPLQSQDKSEFWKALLTGYRCGMVLGVAILYSIFRKGEPHWFATVVDGIHE</sequence>
<evidence type="ECO:0000256" key="7">
    <source>
        <dbReference type="ARBA" id="ARBA00022989"/>
    </source>
</evidence>
<gene>
    <name evidence="11" type="ORF">Goshw_017418</name>
</gene>
<name>A0A7J9M4Z7_GOSSC</name>
<evidence type="ECO:0000256" key="8">
    <source>
        <dbReference type="ARBA" id="ARBA00023136"/>
    </source>
</evidence>
<dbReference type="Proteomes" id="UP000593576">
    <property type="component" value="Unassembled WGS sequence"/>
</dbReference>
<evidence type="ECO:0000256" key="10">
    <source>
        <dbReference type="ARBA" id="ARBA00023180"/>
    </source>
</evidence>
<dbReference type="OrthoDB" id="1732009at2759"/>
<dbReference type="PANTHER" id="PTHR27004:SF203">
    <property type="entry name" value="LEUCINE-RICH REPEAT-CONTAINING N-TERMINAL PLANT-TYPE DOMAIN-CONTAINING PROTEIN"/>
    <property type="match status" value="1"/>
</dbReference>
<keyword evidence="3" id="KW-1003">Cell membrane</keyword>
<dbReference type="PANTHER" id="PTHR27004">
    <property type="entry name" value="RECEPTOR-LIKE PROTEIN 12 ISOFORM X1"/>
    <property type="match status" value="1"/>
</dbReference>
<evidence type="ECO:0000256" key="6">
    <source>
        <dbReference type="ARBA" id="ARBA00022737"/>
    </source>
</evidence>
<evidence type="ECO:0000256" key="4">
    <source>
        <dbReference type="ARBA" id="ARBA00022614"/>
    </source>
</evidence>
<evidence type="ECO:0000313" key="11">
    <source>
        <dbReference type="EMBL" id="MBA0866041.1"/>
    </source>
</evidence>
<comment type="subcellular location">
    <subcellularLocation>
        <location evidence="1">Cell membrane</location>
        <topology evidence="1">Single-pass type I membrane protein</topology>
    </subcellularLocation>
</comment>
<dbReference type="Gene3D" id="3.80.10.10">
    <property type="entry name" value="Ribonuclease Inhibitor"/>
    <property type="match status" value="1"/>
</dbReference>